<dbReference type="AlphaFoldDB" id="A0A7H9EL24"/>
<dbReference type="EMBL" id="CP047418">
    <property type="protein sequence ID" value="QLL78428.1"/>
    <property type="molecule type" value="Genomic_DNA"/>
</dbReference>
<dbReference type="KEGG" id="lsw:GTO87_07465"/>
<evidence type="ECO:0000313" key="1">
    <source>
        <dbReference type="EMBL" id="QLL78428.1"/>
    </source>
</evidence>
<organism evidence="1 2">
    <name type="scientific">Ligilactobacillus saerimneri</name>
    <dbReference type="NCBI Taxonomy" id="228229"/>
    <lineage>
        <taxon>Bacteria</taxon>
        <taxon>Bacillati</taxon>
        <taxon>Bacillota</taxon>
        <taxon>Bacilli</taxon>
        <taxon>Lactobacillales</taxon>
        <taxon>Lactobacillaceae</taxon>
        <taxon>Ligilactobacillus</taxon>
    </lineage>
</organism>
<evidence type="ECO:0000313" key="2">
    <source>
        <dbReference type="Proteomes" id="UP000510886"/>
    </source>
</evidence>
<proteinExistence type="predicted"/>
<protein>
    <submittedName>
        <fullName evidence="1">SAM-dependent methyltransferase</fullName>
    </submittedName>
</protein>
<dbReference type="RefSeq" id="WP_180848632.1">
    <property type="nucleotide sequence ID" value="NZ_CP047418.1"/>
</dbReference>
<keyword evidence="1" id="KW-0489">Methyltransferase</keyword>
<dbReference type="GO" id="GO:0032259">
    <property type="term" value="P:methylation"/>
    <property type="evidence" value="ECO:0007669"/>
    <property type="project" value="UniProtKB-KW"/>
</dbReference>
<reference evidence="1 2" key="1">
    <citation type="submission" date="2020-01" db="EMBL/GenBank/DDBJ databases">
        <title>Complete and circular genome sequences of six lactobacillus isolates from horses.</title>
        <authorList>
            <person name="Hassan H.M."/>
        </authorList>
    </citation>
    <scope>NUCLEOTIDE SEQUENCE [LARGE SCALE GENOMIC DNA]</scope>
    <source>
        <strain evidence="1 2">1A</strain>
    </source>
</reference>
<dbReference type="Proteomes" id="UP000510886">
    <property type="component" value="Chromosome"/>
</dbReference>
<accession>A0A7H9EL24</accession>
<sequence length="240" mass="28072">MELTAYQQKLAAWLDEYQDFVPAQTRIRVVQQILAAIKQHELPDQLMSLEFSETELVDNLGKYPQLLTFESELLDLRQLLVEKFGIWHLFSRRWVQDLKHFINAEQTKSLELMAGNAVLTKFVPNMRATDNLDWKGQDNEHPQPWTTVENSDALVAVQKYYQVVDNIVLAWAPDRDEIDWHILQFLRQQKWAGKFIVIGEKNGATNSKAFWQNSHLTLVAELNRNHPQVDFINDQVFLVK</sequence>
<name>A0A7H9EL24_9LACO</name>
<keyword evidence="1" id="KW-0808">Transferase</keyword>
<dbReference type="GO" id="GO:0008168">
    <property type="term" value="F:methyltransferase activity"/>
    <property type="evidence" value="ECO:0007669"/>
    <property type="project" value="UniProtKB-KW"/>
</dbReference>
<gene>
    <name evidence="1" type="ORF">GTO87_07465</name>
</gene>